<dbReference type="EMBL" id="LR746273">
    <property type="protein sequence ID" value="CAA7403756.1"/>
    <property type="molecule type" value="Genomic_DNA"/>
</dbReference>
<evidence type="ECO:0000313" key="2">
    <source>
        <dbReference type="EMBL" id="CAA7403756.1"/>
    </source>
</evidence>
<dbReference type="Pfam" id="PF00197">
    <property type="entry name" value="Kunitz_legume"/>
    <property type="match status" value="1"/>
</dbReference>
<accession>A0A7I8L2D5</accession>
<feature type="chain" id="PRO_5029599618" evidence="1">
    <location>
        <begin position="18"/>
        <end position="194"/>
    </location>
</feature>
<dbReference type="SMART" id="SM00452">
    <property type="entry name" value="STI"/>
    <property type="match status" value="1"/>
</dbReference>
<protein>
    <submittedName>
        <fullName evidence="2">Uncharacterized protein</fullName>
    </submittedName>
</protein>
<dbReference type="PANTHER" id="PTHR33107">
    <property type="entry name" value="KUNITZ TRYPSIN INHIBITOR 2"/>
    <property type="match status" value="1"/>
</dbReference>
<gene>
    <name evidence="2" type="ORF">SI8410_10014434</name>
</gene>
<keyword evidence="1" id="KW-0732">Signal</keyword>
<dbReference type="InterPro" id="IPR002160">
    <property type="entry name" value="Prot_inh_Kunz-lg"/>
</dbReference>
<dbReference type="PANTHER" id="PTHR33107:SF5">
    <property type="entry name" value="KUNITZ TRYPSIN INHIBITOR 5"/>
    <property type="match status" value="1"/>
</dbReference>
<dbReference type="InterPro" id="IPR011065">
    <property type="entry name" value="Kunitz_inhibitor_STI-like_sf"/>
</dbReference>
<organism evidence="2 3">
    <name type="scientific">Spirodela intermedia</name>
    <name type="common">Intermediate duckweed</name>
    <dbReference type="NCBI Taxonomy" id="51605"/>
    <lineage>
        <taxon>Eukaryota</taxon>
        <taxon>Viridiplantae</taxon>
        <taxon>Streptophyta</taxon>
        <taxon>Embryophyta</taxon>
        <taxon>Tracheophyta</taxon>
        <taxon>Spermatophyta</taxon>
        <taxon>Magnoliopsida</taxon>
        <taxon>Liliopsida</taxon>
        <taxon>Araceae</taxon>
        <taxon>Lemnoideae</taxon>
        <taxon>Spirodela</taxon>
    </lineage>
</organism>
<dbReference type="AlphaFoldDB" id="A0A7I8L2D5"/>
<proteinExistence type="predicted"/>
<feature type="signal peptide" evidence="1">
    <location>
        <begin position="1"/>
        <end position="17"/>
    </location>
</feature>
<evidence type="ECO:0000256" key="1">
    <source>
        <dbReference type="SAM" id="SignalP"/>
    </source>
</evidence>
<sequence length="194" mass="20874">MDFVLLLLSFLLATSHAAIYPDPVLDSRGNEIKRGHQYYVLPAFSGPLGGGLNLVSLNETCPLYVAREESEVASGLPVMFFPENPDRSAVLEGGTFYAMFAAPTQCTESTVWRAKVGTLTTGGSVSQSIGPHDSRFAIQKSDDPKWAYEISSCPCSVDVDRASCRMGCSVVDSLPKAVVFMNAAVEEVVIRSKA</sequence>
<name>A0A7I8L2D5_SPIIN</name>
<dbReference type="Gene3D" id="2.80.10.50">
    <property type="match status" value="1"/>
</dbReference>
<evidence type="ECO:0000313" key="3">
    <source>
        <dbReference type="Proteomes" id="UP000663760"/>
    </source>
</evidence>
<dbReference type="GO" id="GO:0004866">
    <property type="term" value="F:endopeptidase inhibitor activity"/>
    <property type="evidence" value="ECO:0007669"/>
    <property type="project" value="InterPro"/>
</dbReference>
<dbReference type="Proteomes" id="UP000663760">
    <property type="component" value="Chromosome 10"/>
</dbReference>
<reference evidence="2" key="1">
    <citation type="submission" date="2020-02" db="EMBL/GenBank/DDBJ databases">
        <authorList>
            <person name="Scholz U."/>
            <person name="Mascher M."/>
            <person name="Fiebig A."/>
        </authorList>
    </citation>
    <scope>NUCLEOTIDE SEQUENCE</scope>
</reference>
<dbReference type="SUPFAM" id="SSF50386">
    <property type="entry name" value="STI-like"/>
    <property type="match status" value="1"/>
</dbReference>
<keyword evidence="3" id="KW-1185">Reference proteome</keyword>
<dbReference type="OrthoDB" id="1918435at2759"/>
<dbReference type="PRINTS" id="PR00291">
    <property type="entry name" value="KUNITZINHBTR"/>
</dbReference>